<dbReference type="EMBL" id="JAEMHM010000021">
    <property type="protein sequence ID" value="MBJ6727267.1"/>
    <property type="molecule type" value="Genomic_DNA"/>
</dbReference>
<name>A0A8J7S800_9BACT</name>
<feature type="domain" description="Doubled CXXCH motif" evidence="3">
    <location>
        <begin position="147"/>
        <end position="185"/>
    </location>
</feature>
<dbReference type="InterPro" id="IPR036280">
    <property type="entry name" value="Multihaem_cyt_sf"/>
</dbReference>
<protein>
    <submittedName>
        <fullName evidence="4">Cytochrome C</fullName>
    </submittedName>
</protein>
<comment type="caution">
    <text evidence="4">The sequence shown here is derived from an EMBL/GenBank/DDBJ whole genome shotgun (WGS) entry which is preliminary data.</text>
</comment>
<dbReference type="NCBIfam" id="TIGR01905">
    <property type="entry name" value="paired_CXXCH_1"/>
    <property type="match status" value="1"/>
</dbReference>
<evidence type="ECO:0000313" key="4">
    <source>
        <dbReference type="EMBL" id="MBJ6727267.1"/>
    </source>
</evidence>
<dbReference type="SUPFAM" id="SSF48695">
    <property type="entry name" value="Multiheme cytochromes"/>
    <property type="match status" value="1"/>
</dbReference>
<dbReference type="Proteomes" id="UP000636888">
    <property type="component" value="Unassembled WGS sequence"/>
</dbReference>
<dbReference type="PANTHER" id="PTHR35038">
    <property type="entry name" value="DISSIMILATORY SULFITE REDUCTASE SIRA"/>
    <property type="match status" value="1"/>
</dbReference>
<gene>
    <name evidence="4" type="ORF">JFN93_21355</name>
</gene>
<keyword evidence="1" id="KW-0732">Signal</keyword>
<keyword evidence="2" id="KW-1133">Transmembrane helix</keyword>
<reference evidence="4" key="1">
    <citation type="submission" date="2020-12" db="EMBL/GenBank/DDBJ databases">
        <title>Geomonas sp. Red875, isolated from river sediment.</title>
        <authorList>
            <person name="Xu Z."/>
            <person name="Zhang Z."/>
            <person name="Masuda Y."/>
            <person name="Itoh H."/>
            <person name="Senoo K."/>
        </authorList>
    </citation>
    <scope>NUCLEOTIDE SEQUENCE</scope>
    <source>
        <strain evidence="4">Red875</strain>
    </source>
</reference>
<dbReference type="InterPro" id="IPR051829">
    <property type="entry name" value="Multiheme_Cytochr_ET"/>
</dbReference>
<feature type="transmembrane region" description="Helical" evidence="2">
    <location>
        <begin position="29"/>
        <end position="48"/>
    </location>
</feature>
<evidence type="ECO:0000256" key="2">
    <source>
        <dbReference type="SAM" id="Phobius"/>
    </source>
</evidence>
<dbReference type="Gene3D" id="3.90.10.10">
    <property type="entry name" value="Cytochrome C3"/>
    <property type="match status" value="1"/>
</dbReference>
<dbReference type="PANTHER" id="PTHR35038:SF6">
    <property type="entry name" value="SURFACE LOCALIZED DECAHEME CYTOCHROME C LIPOPROTEIN"/>
    <property type="match status" value="1"/>
</dbReference>
<dbReference type="Gene3D" id="1.10.1130.10">
    <property type="entry name" value="Flavocytochrome C3, Chain A"/>
    <property type="match status" value="1"/>
</dbReference>
<keyword evidence="2" id="KW-0472">Membrane</keyword>
<dbReference type="InterPro" id="IPR010177">
    <property type="entry name" value="Paired_CXXCH_1"/>
</dbReference>
<accession>A0A8J7S800</accession>
<dbReference type="Pfam" id="PF09699">
    <property type="entry name" value="Paired_CXXCH_1"/>
    <property type="match status" value="2"/>
</dbReference>
<keyword evidence="5" id="KW-1185">Reference proteome</keyword>
<sequence length="218" mass="23832">MGSLRNTEVAFNEEGGEPANTPGVRLRRYWFRSAAAFLAAAVLLVLAGCDPLTVHKVTTTIFDGVPSMPPAEQYCKDYHERALKEEADAALKARLAQRKTAASSHPPYAQKRCSNCHDKNTESGFVTPADELCAHCHKNFPQGEYLHGPAAVGACLKCHVPHTSDNPSLIVKPKSEICGICHVESRLADSMHKKVISNGMYCTDCHDPHGGSNRYFLK</sequence>
<feature type="domain" description="Doubled CXXCH motif" evidence="3">
    <location>
        <begin position="197"/>
        <end position="217"/>
    </location>
</feature>
<evidence type="ECO:0000256" key="1">
    <source>
        <dbReference type="ARBA" id="ARBA00022729"/>
    </source>
</evidence>
<organism evidence="4 5">
    <name type="scientific">Geomesophilobacter sediminis</name>
    <dbReference type="NCBI Taxonomy" id="2798584"/>
    <lineage>
        <taxon>Bacteria</taxon>
        <taxon>Pseudomonadati</taxon>
        <taxon>Thermodesulfobacteriota</taxon>
        <taxon>Desulfuromonadia</taxon>
        <taxon>Geobacterales</taxon>
        <taxon>Geobacteraceae</taxon>
        <taxon>Geomesophilobacter</taxon>
    </lineage>
</organism>
<proteinExistence type="predicted"/>
<keyword evidence="2" id="KW-0812">Transmembrane</keyword>
<dbReference type="AlphaFoldDB" id="A0A8J7S800"/>
<dbReference type="GO" id="GO:0016491">
    <property type="term" value="F:oxidoreductase activity"/>
    <property type="evidence" value="ECO:0007669"/>
    <property type="project" value="TreeGrafter"/>
</dbReference>
<evidence type="ECO:0000259" key="3">
    <source>
        <dbReference type="Pfam" id="PF09699"/>
    </source>
</evidence>
<evidence type="ECO:0000313" key="5">
    <source>
        <dbReference type="Proteomes" id="UP000636888"/>
    </source>
</evidence>